<organism evidence="5 6">
    <name type="scientific">Mycobacterium arosiense ATCC BAA-1401 = DSM 45069</name>
    <dbReference type="NCBI Taxonomy" id="1265311"/>
    <lineage>
        <taxon>Bacteria</taxon>
        <taxon>Bacillati</taxon>
        <taxon>Actinomycetota</taxon>
        <taxon>Actinomycetes</taxon>
        <taxon>Mycobacteriales</taxon>
        <taxon>Mycobacteriaceae</taxon>
        <taxon>Mycobacterium</taxon>
        <taxon>Mycobacterium avium complex (MAC)</taxon>
    </lineage>
</organism>
<evidence type="ECO:0000313" key="5">
    <source>
        <dbReference type="EMBL" id="ORA15176.1"/>
    </source>
</evidence>
<dbReference type="Pfam" id="PF00775">
    <property type="entry name" value="Dioxygenase_C"/>
    <property type="match status" value="1"/>
</dbReference>
<comment type="caution">
    <text evidence="5">The sequence shown here is derived from an EMBL/GenBank/DDBJ whole genome shotgun (WGS) entry which is preliminary data.</text>
</comment>
<comment type="similarity">
    <text evidence="1">Belongs to the intradiol ring-cleavage dioxygenase family.</text>
</comment>
<dbReference type="InterPro" id="IPR050770">
    <property type="entry name" value="Intradiol_RC_Dioxygenase"/>
</dbReference>
<evidence type="ECO:0000259" key="4">
    <source>
        <dbReference type="Pfam" id="PF00775"/>
    </source>
</evidence>
<dbReference type="GO" id="GO:0018578">
    <property type="term" value="F:protocatechuate 3,4-dioxygenase activity"/>
    <property type="evidence" value="ECO:0007669"/>
    <property type="project" value="InterPro"/>
</dbReference>
<feature type="domain" description="Intradiol ring-cleavage dioxygenases" evidence="4">
    <location>
        <begin position="25"/>
        <end position="115"/>
    </location>
</feature>
<keyword evidence="2 5" id="KW-0223">Dioxygenase</keyword>
<protein>
    <submittedName>
        <fullName evidence="5">Protocatechuate 3,4-dioxygenase subunit alpha</fullName>
    </submittedName>
</protein>
<dbReference type="PANTHER" id="PTHR33711">
    <property type="entry name" value="DIOXYGENASE, PUTATIVE (AFU_ORTHOLOGUE AFUA_2G02910)-RELATED"/>
    <property type="match status" value="1"/>
</dbReference>
<dbReference type="GO" id="GO:0008199">
    <property type="term" value="F:ferric iron binding"/>
    <property type="evidence" value="ECO:0007669"/>
    <property type="project" value="InterPro"/>
</dbReference>
<reference evidence="5 6" key="1">
    <citation type="submission" date="2016-12" db="EMBL/GenBank/DDBJ databases">
        <title>The new phylogeny of genus Mycobacterium.</title>
        <authorList>
            <person name="Tortoli E."/>
            <person name="Trovato A."/>
            <person name="Cirillo D.M."/>
        </authorList>
    </citation>
    <scope>NUCLEOTIDE SEQUENCE [LARGE SCALE GENOMIC DNA]</scope>
    <source>
        <strain evidence="5 6">DSM 45069</strain>
    </source>
</reference>
<dbReference type="SUPFAM" id="SSF49482">
    <property type="entry name" value="Aromatic compound dioxygenase"/>
    <property type="match status" value="1"/>
</dbReference>
<dbReference type="Gene3D" id="2.60.130.10">
    <property type="entry name" value="Aromatic compound dioxygenase"/>
    <property type="match status" value="1"/>
</dbReference>
<keyword evidence="3" id="KW-0560">Oxidoreductase</keyword>
<keyword evidence="6" id="KW-1185">Reference proteome</keyword>
<evidence type="ECO:0000256" key="3">
    <source>
        <dbReference type="ARBA" id="ARBA00023002"/>
    </source>
</evidence>
<gene>
    <name evidence="5" type="ORF">BST14_12265</name>
</gene>
<dbReference type="NCBIfam" id="TIGR02423">
    <property type="entry name" value="protocat_alph"/>
    <property type="match status" value="1"/>
</dbReference>
<proteinExistence type="inferred from homology"/>
<dbReference type="AlphaFoldDB" id="A0A1W9ZH10"/>
<accession>A0A1W9ZH10</accession>
<dbReference type="Proteomes" id="UP000192707">
    <property type="component" value="Unassembled WGS sequence"/>
</dbReference>
<evidence type="ECO:0000256" key="1">
    <source>
        <dbReference type="ARBA" id="ARBA00007825"/>
    </source>
</evidence>
<dbReference type="InterPro" id="IPR000627">
    <property type="entry name" value="Intradiol_dOase_C"/>
</dbReference>
<dbReference type="PANTHER" id="PTHR33711:SF9">
    <property type="entry name" value="PROTOCATECHUATE 3,4-DIOXYGENASE ALPHA CHAIN"/>
    <property type="match status" value="1"/>
</dbReference>
<evidence type="ECO:0000313" key="6">
    <source>
        <dbReference type="Proteomes" id="UP000192707"/>
    </source>
</evidence>
<evidence type="ECO:0000256" key="2">
    <source>
        <dbReference type="ARBA" id="ARBA00022964"/>
    </source>
</evidence>
<dbReference type="InterPro" id="IPR012786">
    <property type="entry name" value="Protocat_dOase_a"/>
</dbReference>
<sequence length="197" mass="21381">MEVVAHRLRPPTVIESNATPGQTVGPFFHCALPYTGDNLLLPAGHPHAIRLYGTVYDGEGQGIPDALIELWQPDTDGAVVQQTGSLRRDGWEFTGWGRSATDAAGNYSFTTKVPGVCGDGRAPFFALTVFARGLLDALFTRAYLPHGDIGADPLLSDLDVKRRQTLLCAAQPDGYRFDLHLQGVAETVFLRYNATHS</sequence>
<dbReference type="InterPro" id="IPR015889">
    <property type="entry name" value="Intradiol_dOase_core"/>
</dbReference>
<name>A0A1W9ZH10_MYCAI</name>
<dbReference type="EMBL" id="MVHG01000024">
    <property type="protein sequence ID" value="ORA15176.1"/>
    <property type="molecule type" value="Genomic_DNA"/>
</dbReference>